<accession>A0A2T4C3Z2</accession>
<dbReference type="AlphaFoldDB" id="A0A2T4C3Z2"/>
<dbReference type="Proteomes" id="UP000240760">
    <property type="component" value="Unassembled WGS sequence"/>
</dbReference>
<name>A0A2T4C3Z2_TRILO</name>
<feature type="region of interest" description="Disordered" evidence="1">
    <location>
        <begin position="100"/>
        <end position="119"/>
    </location>
</feature>
<dbReference type="OrthoDB" id="10359650at2759"/>
<keyword evidence="3" id="KW-1185">Reference proteome</keyword>
<evidence type="ECO:0000256" key="1">
    <source>
        <dbReference type="SAM" id="MobiDB-lite"/>
    </source>
</evidence>
<gene>
    <name evidence="2" type="ORF">M440DRAFT_1470280</name>
</gene>
<dbReference type="EMBL" id="KZ679132">
    <property type="protein sequence ID" value="PTB76238.1"/>
    <property type="molecule type" value="Genomic_DNA"/>
</dbReference>
<organism evidence="2 3">
    <name type="scientific">Trichoderma longibrachiatum ATCC 18648</name>
    <dbReference type="NCBI Taxonomy" id="983965"/>
    <lineage>
        <taxon>Eukaryota</taxon>
        <taxon>Fungi</taxon>
        <taxon>Dikarya</taxon>
        <taxon>Ascomycota</taxon>
        <taxon>Pezizomycotina</taxon>
        <taxon>Sordariomycetes</taxon>
        <taxon>Hypocreomycetidae</taxon>
        <taxon>Hypocreales</taxon>
        <taxon>Hypocreaceae</taxon>
        <taxon>Trichoderma</taxon>
    </lineage>
</organism>
<evidence type="ECO:0000313" key="3">
    <source>
        <dbReference type="Proteomes" id="UP000240760"/>
    </source>
</evidence>
<evidence type="ECO:0000313" key="2">
    <source>
        <dbReference type="EMBL" id="PTB76238.1"/>
    </source>
</evidence>
<sequence length="284" mass="31418">MASFANVLCGEVPSLRALTVSPNVLGSHTIPLTATFARYITVPPTGLYVHIMEVASAANGQFIFNYRRPKAELGSLAMDLRDAPGGLAAVGPISNATPNFSSIHHSHSQTHHHQHKPPSLNTLPPVIMVPYSNPYIEFSGTVPSLHALRIDPFILGSRTIPPNATLHREIRMSPVDPDMHIHETAAIGEELYIFFYPWNRGDFQYLRREMNESGGDGGAGSYLDLVRAAMANPSGFMNLEGVTPLREDSDMMAYHVNRGYFERANPDKDRWFDEIERNHVGESA</sequence>
<proteinExistence type="predicted"/>
<feature type="compositionally biased region" description="Basic residues" evidence="1">
    <location>
        <begin position="104"/>
        <end position="116"/>
    </location>
</feature>
<reference evidence="2 3" key="1">
    <citation type="submission" date="2016-07" db="EMBL/GenBank/DDBJ databases">
        <title>Multiple horizontal gene transfer events from other fungi enriched the ability of initially mycotrophic Trichoderma (Ascomycota) to feed on dead plant biomass.</title>
        <authorList>
            <consortium name="DOE Joint Genome Institute"/>
            <person name="Aerts A."/>
            <person name="Atanasova L."/>
            <person name="Chenthamara K."/>
            <person name="Zhang J."/>
            <person name="Grujic M."/>
            <person name="Henrissat B."/>
            <person name="Kuo A."/>
            <person name="Salamov A."/>
            <person name="Lipzen A."/>
            <person name="Labutti K."/>
            <person name="Barry K."/>
            <person name="Miao Y."/>
            <person name="Rahimi M.J."/>
            <person name="Shen Q."/>
            <person name="Grigoriev I.V."/>
            <person name="Kubicek C.P."/>
            <person name="Druzhinina I.S."/>
        </authorList>
    </citation>
    <scope>NUCLEOTIDE SEQUENCE [LARGE SCALE GENOMIC DNA]</scope>
    <source>
        <strain evidence="2 3">ATCC 18648</strain>
    </source>
</reference>
<protein>
    <submittedName>
        <fullName evidence="2">Uncharacterized protein</fullName>
    </submittedName>
</protein>